<evidence type="ECO:0000256" key="13">
    <source>
        <dbReference type="PIRSR" id="PIRSR006769-1"/>
    </source>
</evidence>
<evidence type="ECO:0000256" key="3">
    <source>
        <dbReference type="ARBA" id="ARBA00004910"/>
    </source>
</evidence>
<dbReference type="PROSITE" id="PS51747">
    <property type="entry name" value="CYT_DCMP_DEAMINASES_2"/>
    <property type="match status" value="1"/>
</dbReference>
<evidence type="ECO:0000256" key="2">
    <source>
        <dbReference type="ARBA" id="ARBA00004882"/>
    </source>
</evidence>
<dbReference type="Proteomes" id="UP000278398">
    <property type="component" value="Unassembled WGS sequence"/>
</dbReference>
<evidence type="ECO:0000256" key="14">
    <source>
        <dbReference type="PIRSR" id="PIRSR006769-2"/>
    </source>
</evidence>
<dbReference type="UniPathway" id="UPA00275">
    <property type="reaction ID" value="UER00401"/>
</dbReference>
<dbReference type="Pfam" id="PF00383">
    <property type="entry name" value="dCMP_cyt_deam_1"/>
    <property type="match status" value="1"/>
</dbReference>
<dbReference type="OrthoDB" id="9800865at2"/>
<dbReference type="Gene3D" id="3.40.140.10">
    <property type="entry name" value="Cytidine Deaminase, domain 2"/>
    <property type="match status" value="1"/>
</dbReference>
<keyword evidence="11" id="KW-0511">Multifunctional enzyme</keyword>
<dbReference type="InterPro" id="IPR024072">
    <property type="entry name" value="DHFR-like_dom_sf"/>
</dbReference>
<evidence type="ECO:0000256" key="10">
    <source>
        <dbReference type="ARBA" id="ARBA00023002"/>
    </source>
</evidence>
<keyword evidence="8 12" id="KW-0862">Zinc</keyword>
<dbReference type="EC" id="3.5.4.26" evidence="12"/>
<dbReference type="SUPFAM" id="SSF53927">
    <property type="entry name" value="Cytidine deaminase-like"/>
    <property type="match status" value="1"/>
</dbReference>
<dbReference type="InterPro" id="IPR002734">
    <property type="entry name" value="RibDG_C"/>
</dbReference>
<dbReference type="AlphaFoldDB" id="A0A429Z0X1"/>
<reference evidence="17 18" key="1">
    <citation type="submission" date="2018-12" db="EMBL/GenBank/DDBJ databases">
        <title>Mesorhizobium carbonis sp. nov., isolated from coal mine water.</title>
        <authorList>
            <person name="Xin W."/>
            <person name="Xu Z."/>
            <person name="Xiang F."/>
            <person name="Zhang J."/>
            <person name="Xi L."/>
            <person name="Liu J."/>
        </authorList>
    </citation>
    <scope>NUCLEOTIDE SEQUENCE [LARGE SCALE GENOMIC DNA]</scope>
    <source>
        <strain evidence="17 18">B2.3</strain>
    </source>
</reference>
<dbReference type="NCBIfam" id="TIGR00326">
    <property type="entry name" value="eubact_ribD"/>
    <property type="match status" value="1"/>
</dbReference>
<keyword evidence="10 12" id="KW-0560">Oxidoreductase</keyword>
<feature type="binding site" evidence="15">
    <location>
        <position position="83"/>
    </location>
    <ligand>
        <name>Zn(2+)</name>
        <dbReference type="ChEBI" id="CHEBI:29105"/>
        <note>catalytic</note>
    </ligand>
</feature>
<accession>A0A429Z0X1</accession>
<feature type="binding site" evidence="14">
    <location>
        <position position="297"/>
    </location>
    <ligand>
        <name>substrate</name>
    </ligand>
</feature>
<evidence type="ECO:0000256" key="7">
    <source>
        <dbReference type="ARBA" id="ARBA00022723"/>
    </source>
</evidence>
<dbReference type="PANTHER" id="PTHR38011:SF7">
    <property type="entry name" value="2,5-DIAMINO-6-RIBOSYLAMINO-4(3H)-PYRIMIDINONE 5'-PHOSPHATE REDUCTASE"/>
    <property type="match status" value="1"/>
</dbReference>
<comment type="cofactor">
    <cofactor evidence="12 15">
        <name>Zn(2+)</name>
        <dbReference type="ChEBI" id="CHEBI:29105"/>
    </cofactor>
    <text evidence="12 15">Binds 1 zinc ion.</text>
</comment>
<dbReference type="GO" id="GO:0008270">
    <property type="term" value="F:zinc ion binding"/>
    <property type="evidence" value="ECO:0007669"/>
    <property type="project" value="InterPro"/>
</dbReference>
<feature type="binding site" evidence="14">
    <location>
        <position position="192"/>
    </location>
    <ligand>
        <name>substrate</name>
    </ligand>
</feature>
<feature type="binding site" evidence="14">
    <location>
        <position position="204"/>
    </location>
    <ligand>
        <name>NADP(+)</name>
        <dbReference type="ChEBI" id="CHEBI:58349"/>
    </ligand>
</feature>
<evidence type="ECO:0000259" key="16">
    <source>
        <dbReference type="PROSITE" id="PS51747"/>
    </source>
</evidence>
<comment type="catalytic activity">
    <reaction evidence="12">
        <text>2,5-diamino-6-hydroxy-4-(5-phosphoribosylamino)-pyrimidine + H2O + H(+) = 5-amino-6-(5-phospho-D-ribosylamino)uracil + NH4(+)</text>
        <dbReference type="Rhea" id="RHEA:21868"/>
        <dbReference type="ChEBI" id="CHEBI:15377"/>
        <dbReference type="ChEBI" id="CHEBI:15378"/>
        <dbReference type="ChEBI" id="CHEBI:28938"/>
        <dbReference type="ChEBI" id="CHEBI:58453"/>
        <dbReference type="ChEBI" id="CHEBI:58614"/>
        <dbReference type="EC" id="3.5.4.26"/>
    </reaction>
</comment>
<feature type="binding site" evidence="14">
    <location>
        <position position="208"/>
    </location>
    <ligand>
        <name>NADP(+)</name>
        <dbReference type="ChEBI" id="CHEBI:58349"/>
    </ligand>
</feature>
<dbReference type="EMBL" id="RWKW01000020">
    <property type="protein sequence ID" value="RST87361.1"/>
    <property type="molecule type" value="Genomic_DNA"/>
</dbReference>
<evidence type="ECO:0000313" key="17">
    <source>
        <dbReference type="EMBL" id="RST87361.1"/>
    </source>
</evidence>
<evidence type="ECO:0000256" key="12">
    <source>
        <dbReference type="PIRNR" id="PIRNR006769"/>
    </source>
</evidence>
<dbReference type="PANTHER" id="PTHR38011">
    <property type="entry name" value="DIHYDROFOLATE REDUCTASE FAMILY PROTEIN (AFU_ORTHOLOGUE AFUA_8G06820)"/>
    <property type="match status" value="1"/>
</dbReference>
<feature type="binding site" evidence="15">
    <location>
        <position position="58"/>
    </location>
    <ligand>
        <name>Zn(2+)</name>
        <dbReference type="ChEBI" id="CHEBI:29105"/>
        <note>catalytic</note>
    </ligand>
</feature>
<organism evidence="17 18">
    <name type="scientific">Aquibium carbonis</name>
    <dbReference type="NCBI Taxonomy" id="2495581"/>
    <lineage>
        <taxon>Bacteria</taxon>
        <taxon>Pseudomonadati</taxon>
        <taxon>Pseudomonadota</taxon>
        <taxon>Alphaproteobacteria</taxon>
        <taxon>Hyphomicrobiales</taxon>
        <taxon>Phyllobacteriaceae</taxon>
        <taxon>Aquibium</taxon>
    </lineage>
</organism>
<dbReference type="InterPro" id="IPR016192">
    <property type="entry name" value="APOBEC/CMP_deaminase_Zn-bd"/>
</dbReference>
<feature type="active site" description="Proton donor" evidence="13">
    <location>
        <position position="60"/>
    </location>
</feature>
<dbReference type="InterPro" id="IPR004794">
    <property type="entry name" value="Eubact_RibD"/>
</dbReference>
<feature type="binding site" evidence="15">
    <location>
        <position position="92"/>
    </location>
    <ligand>
        <name>Zn(2+)</name>
        <dbReference type="ChEBI" id="CHEBI:29105"/>
        <note>catalytic</note>
    </ligand>
</feature>
<dbReference type="Gene3D" id="3.40.430.10">
    <property type="entry name" value="Dihydrofolate Reductase, subunit A"/>
    <property type="match status" value="1"/>
</dbReference>
<evidence type="ECO:0000313" key="18">
    <source>
        <dbReference type="Proteomes" id="UP000278398"/>
    </source>
</evidence>
<evidence type="ECO:0000256" key="5">
    <source>
        <dbReference type="ARBA" id="ARBA00007417"/>
    </source>
</evidence>
<evidence type="ECO:0000256" key="8">
    <source>
        <dbReference type="ARBA" id="ARBA00022833"/>
    </source>
</evidence>
<evidence type="ECO:0000256" key="11">
    <source>
        <dbReference type="ARBA" id="ARBA00023268"/>
    </source>
</evidence>
<comment type="function">
    <text evidence="1 12">Converts 2,5-diamino-6-(ribosylamino)-4(3h)-pyrimidinone 5'-phosphate into 5-amino-6-(ribosylamino)-2,4(1h,3h)-pyrimidinedione 5'-phosphate.</text>
</comment>
<comment type="similarity">
    <text evidence="4 12">In the N-terminal section; belongs to the cytidine and deoxycytidylate deaminase family.</text>
</comment>
<dbReference type="EC" id="1.1.1.193" evidence="12"/>
<feature type="binding site" evidence="14">
    <location>
        <position position="162"/>
    </location>
    <ligand>
        <name>NADP(+)</name>
        <dbReference type="ChEBI" id="CHEBI:58349"/>
    </ligand>
</feature>
<name>A0A429Z0X1_9HYPH</name>
<comment type="pathway">
    <text evidence="3 12">Cofactor biosynthesis; riboflavin biosynthesis; 5-amino-6-(D-ribitylamino)uracil from GTP: step 3/4.</text>
</comment>
<evidence type="ECO:0000256" key="1">
    <source>
        <dbReference type="ARBA" id="ARBA00002151"/>
    </source>
</evidence>
<keyword evidence="18" id="KW-1185">Reference proteome</keyword>
<dbReference type="SUPFAM" id="SSF53597">
    <property type="entry name" value="Dihydrofolate reductase-like"/>
    <property type="match status" value="1"/>
</dbReference>
<evidence type="ECO:0000256" key="4">
    <source>
        <dbReference type="ARBA" id="ARBA00005259"/>
    </source>
</evidence>
<comment type="similarity">
    <text evidence="5 12">In the C-terminal section; belongs to the HTP reductase family.</text>
</comment>
<keyword evidence="9 12" id="KW-0521">NADP</keyword>
<evidence type="ECO:0000256" key="15">
    <source>
        <dbReference type="PIRSR" id="PIRSR006769-3"/>
    </source>
</evidence>
<feature type="binding site" evidence="14">
    <location>
        <position position="215"/>
    </location>
    <ligand>
        <name>substrate</name>
    </ligand>
</feature>
<comment type="catalytic activity">
    <reaction evidence="12">
        <text>5-amino-6-(5-phospho-D-ribitylamino)uracil + NADP(+) = 5-amino-6-(5-phospho-D-ribosylamino)uracil + NADPH + H(+)</text>
        <dbReference type="Rhea" id="RHEA:17845"/>
        <dbReference type="ChEBI" id="CHEBI:15378"/>
        <dbReference type="ChEBI" id="CHEBI:57783"/>
        <dbReference type="ChEBI" id="CHEBI:58349"/>
        <dbReference type="ChEBI" id="CHEBI:58421"/>
        <dbReference type="ChEBI" id="CHEBI:58453"/>
        <dbReference type="EC" id="1.1.1.193"/>
    </reaction>
</comment>
<evidence type="ECO:0000256" key="9">
    <source>
        <dbReference type="ARBA" id="ARBA00022857"/>
    </source>
</evidence>
<dbReference type="GO" id="GO:0009231">
    <property type="term" value="P:riboflavin biosynthetic process"/>
    <property type="evidence" value="ECO:0007669"/>
    <property type="project" value="UniProtKB-UniPathway"/>
</dbReference>
<feature type="domain" description="CMP/dCMP-type deaminase" evidence="16">
    <location>
        <begin position="9"/>
        <end position="130"/>
    </location>
</feature>
<sequence>MASTMSTTTDDIDFMKATIRLARRNLGRTGTNPSVGCLIVRDGQVVGRGVTAPGGRPHAEPVALAEAGELARGATAYVTLEPCAHHGATPPCARTLISAGIARVVTAVVDPDERVNSKGHAMLREAGVVVETGLLEAEAGHDLAPYLVHKSLRRSFVTLKLAVSPDGLLGLRGGRQVAVTGTEARTQVHLMRAEHHAILIGAGTAIEDDPELTCRLAGLEDRSPQRIVLDAHARLHAGLKLVTSARETPLLVAGPVNPALADSGAEFLACEYADGRVALPELLEDLGARGVQSVLVEGGARVAEAFLAAGLVDRIALFTGAWRVGDGVDPARHVVSPITAATPPKGYGLTSTGAFGQDRLHIYDRA</sequence>
<keyword evidence="12 17" id="KW-0378">Hydrolase</keyword>
<dbReference type="InterPro" id="IPR050765">
    <property type="entry name" value="Riboflavin_Biosynth_HTPR"/>
</dbReference>
<protein>
    <recommendedName>
        <fullName evidence="12">Riboflavin biosynthesis protein RibD</fullName>
    </recommendedName>
    <domain>
        <recommendedName>
            <fullName evidence="12">Diaminohydroxyphosphoribosylaminopyrimidine deaminase</fullName>
            <shortName evidence="12">DRAP deaminase</shortName>
            <ecNumber evidence="12">3.5.4.26</ecNumber>
        </recommendedName>
        <alternativeName>
            <fullName evidence="12">Riboflavin-specific deaminase</fullName>
        </alternativeName>
    </domain>
    <domain>
        <recommendedName>
            <fullName evidence="12">5-amino-6-(5-phosphoribosylamino)uracil reductase</fullName>
            <ecNumber evidence="12">1.1.1.193</ecNumber>
        </recommendedName>
        <alternativeName>
            <fullName evidence="12">HTP reductase</fullName>
        </alternativeName>
    </domain>
</protein>
<dbReference type="InterPro" id="IPR002125">
    <property type="entry name" value="CMP_dCMP_dom"/>
</dbReference>
<proteinExistence type="inferred from homology"/>
<dbReference type="PROSITE" id="PS00903">
    <property type="entry name" value="CYT_DCMP_DEAMINASES_1"/>
    <property type="match status" value="1"/>
</dbReference>
<gene>
    <name evidence="17" type="primary">ribD</name>
    <name evidence="17" type="ORF">EJC49_06030</name>
</gene>
<feature type="binding site" evidence="14">
    <location>
        <begin position="299"/>
        <end position="305"/>
    </location>
    <ligand>
        <name>NADP(+)</name>
        <dbReference type="ChEBI" id="CHEBI:58349"/>
    </ligand>
</feature>
<evidence type="ECO:0000256" key="6">
    <source>
        <dbReference type="ARBA" id="ARBA00022619"/>
    </source>
</evidence>
<dbReference type="InterPro" id="IPR016193">
    <property type="entry name" value="Cytidine_deaminase-like"/>
</dbReference>
<feature type="binding site" evidence="14">
    <location>
        <position position="212"/>
    </location>
    <ligand>
        <name>substrate</name>
    </ligand>
</feature>
<dbReference type="CDD" id="cd01284">
    <property type="entry name" value="Riboflavin_deaminase-reductase"/>
    <property type="match status" value="1"/>
</dbReference>
<keyword evidence="6 12" id="KW-0686">Riboflavin biosynthesis</keyword>
<keyword evidence="7 12" id="KW-0479">Metal-binding</keyword>
<comment type="caution">
    <text evidence="17">The sequence shown here is derived from an EMBL/GenBank/DDBJ whole genome shotgun (WGS) entry which is preliminary data.</text>
</comment>
<dbReference type="GO" id="GO:0008703">
    <property type="term" value="F:5-amino-6-(5-phosphoribosylamino)uracil reductase activity"/>
    <property type="evidence" value="ECO:0007669"/>
    <property type="project" value="UniProtKB-EC"/>
</dbReference>
<dbReference type="Pfam" id="PF01872">
    <property type="entry name" value="RibD_C"/>
    <property type="match status" value="1"/>
</dbReference>
<dbReference type="GO" id="GO:0008835">
    <property type="term" value="F:diaminohydroxyphosphoribosylaminopyrimidine deaminase activity"/>
    <property type="evidence" value="ECO:0007669"/>
    <property type="project" value="UniProtKB-EC"/>
</dbReference>
<dbReference type="PIRSF" id="PIRSF006769">
    <property type="entry name" value="RibD"/>
    <property type="match status" value="1"/>
</dbReference>
<comment type="pathway">
    <text evidence="2 12">Cofactor biosynthesis; riboflavin biosynthesis; 5-amino-6-(D-ribitylamino)uracil from GTP: step 2/4.</text>
</comment>